<dbReference type="STRING" id="400682.A0A1X7T609"/>
<dbReference type="AlphaFoldDB" id="A0A1X7T609"/>
<dbReference type="PANTHER" id="PTHR19446">
    <property type="entry name" value="REVERSE TRANSCRIPTASES"/>
    <property type="match status" value="1"/>
</dbReference>
<dbReference type="Pfam" id="PF00078">
    <property type="entry name" value="RVT_1"/>
    <property type="match status" value="1"/>
</dbReference>
<dbReference type="PROSITE" id="PS50878">
    <property type="entry name" value="RT_POL"/>
    <property type="match status" value="1"/>
</dbReference>
<dbReference type="SUPFAM" id="SSF56672">
    <property type="entry name" value="DNA/RNA polymerases"/>
    <property type="match status" value="1"/>
</dbReference>
<evidence type="ECO:0000313" key="2">
    <source>
        <dbReference type="EnsemblMetazoa" id="Aqu2.1.09950_001"/>
    </source>
</evidence>
<dbReference type="EnsemblMetazoa" id="Aqu2.1.09950_001">
    <property type="protein sequence ID" value="Aqu2.1.09950_001"/>
    <property type="gene ID" value="Aqu2.1.09950"/>
</dbReference>
<proteinExistence type="predicted"/>
<evidence type="ECO:0000259" key="1">
    <source>
        <dbReference type="PROSITE" id="PS50878"/>
    </source>
</evidence>
<dbReference type="InParanoid" id="A0A1X7T609"/>
<organism evidence="2">
    <name type="scientific">Amphimedon queenslandica</name>
    <name type="common">Sponge</name>
    <dbReference type="NCBI Taxonomy" id="400682"/>
    <lineage>
        <taxon>Eukaryota</taxon>
        <taxon>Metazoa</taxon>
        <taxon>Porifera</taxon>
        <taxon>Demospongiae</taxon>
        <taxon>Heteroscleromorpha</taxon>
        <taxon>Haplosclerida</taxon>
        <taxon>Niphatidae</taxon>
        <taxon>Amphimedon</taxon>
    </lineage>
</organism>
<reference evidence="2" key="1">
    <citation type="submission" date="2017-05" db="UniProtKB">
        <authorList>
            <consortium name="EnsemblMetazoa"/>
        </authorList>
    </citation>
    <scope>IDENTIFICATION</scope>
</reference>
<dbReference type="InterPro" id="IPR043502">
    <property type="entry name" value="DNA/RNA_pol_sf"/>
</dbReference>
<accession>A0A1X7T609</accession>
<name>A0A1X7T609_AMPQE</name>
<protein>
    <recommendedName>
        <fullName evidence="1">Reverse transcriptase domain-containing protein</fullName>
    </recommendedName>
</protein>
<dbReference type="CDD" id="cd01650">
    <property type="entry name" value="RT_nLTR_like"/>
    <property type="match status" value="1"/>
</dbReference>
<sequence>MANSSNDRHSGFNYRPIALLPIISKVLERIIYSRLITLVGPHLSPSQFGFLPSRSSVQQMLTMLDSIFEALDRKSCVDCIYLDFKKAFDSVSHNMLLLKLWNSGVVGVLWDWFQAYLTTRCQCVNVNGSSSTFLNVLSGVPQGSVLGPVISNLCE</sequence>
<dbReference type="InterPro" id="IPR000477">
    <property type="entry name" value="RT_dom"/>
</dbReference>
<feature type="domain" description="Reverse transcriptase" evidence="1">
    <location>
        <begin position="1"/>
        <end position="155"/>
    </location>
</feature>